<evidence type="ECO:0000256" key="2">
    <source>
        <dbReference type="ARBA" id="ARBA00022702"/>
    </source>
</evidence>
<dbReference type="PANTHER" id="PTHR33136:SF6">
    <property type="entry name" value="PROTEIN RALF-LIKE 34"/>
    <property type="match status" value="1"/>
</dbReference>
<evidence type="ECO:0000313" key="6">
    <source>
        <dbReference type="EMBL" id="KAH7295401.1"/>
    </source>
</evidence>
<evidence type="ECO:0000313" key="7">
    <source>
        <dbReference type="Proteomes" id="UP000825935"/>
    </source>
</evidence>
<dbReference type="PANTHER" id="PTHR33136">
    <property type="entry name" value="RAPID ALKALINIZATION FACTOR-LIKE"/>
    <property type="match status" value="1"/>
</dbReference>
<comment type="similarity">
    <text evidence="1">Belongs to the plant rapid alkalinization factor (RALF) family.</text>
</comment>
<feature type="signal peptide" evidence="5">
    <location>
        <begin position="1"/>
        <end position="21"/>
    </location>
</feature>
<name>A0A8T2RHK5_CERRI</name>
<dbReference type="EMBL" id="CM035432">
    <property type="protein sequence ID" value="KAH7295401.1"/>
    <property type="molecule type" value="Genomic_DNA"/>
</dbReference>
<dbReference type="GO" id="GO:0005179">
    <property type="term" value="F:hormone activity"/>
    <property type="evidence" value="ECO:0007669"/>
    <property type="project" value="UniProtKB-KW"/>
</dbReference>
<keyword evidence="7" id="KW-1185">Reference proteome</keyword>
<comment type="caution">
    <text evidence="6">The sequence shown here is derived from an EMBL/GenBank/DDBJ whole genome shotgun (WGS) entry which is preliminary data.</text>
</comment>
<evidence type="ECO:0000256" key="4">
    <source>
        <dbReference type="ARBA" id="ARBA00023157"/>
    </source>
</evidence>
<feature type="chain" id="PRO_5035765991" evidence="5">
    <location>
        <begin position="22"/>
        <end position="122"/>
    </location>
</feature>
<gene>
    <name evidence="6" type="ORF">KP509_27G044900</name>
</gene>
<dbReference type="AlphaFoldDB" id="A0A8T2RHK5"/>
<keyword evidence="2" id="KW-0372">Hormone</keyword>
<reference evidence="6 7" key="1">
    <citation type="submission" date="2021-08" db="EMBL/GenBank/DDBJ databases">
        <title>WGS assembly of Ceratopteris richardii.</title>
        <authorList>
            <person name="Marchant D.B."/>
            <person name="Chen G."/>
            <person name="Jenkins J."/>
            <person name="Shu S."/>
            <person name="Leebens-Mack J."/>
            <person name="Grimwood J."/>
            <person name="Schmutz J."/>
            <person name="Soltis P."/>
            <person name="Soltis D."/>
            <person name="Chen Z.-H."/>
        </authorList>
    </citation>
    <scope>NUCLEOTIDE SEQUENCE [LARGE SCALE GENOMIC DNA]</scope>
    <source>
        <strain evidence="6">Whitten #5841</strain>
        <tissue evidence="6">Leaf</tissue>
    </source>
</reference>
<sequence length="122" mass="12921">MAQLPFLYAALFSALLLLGGSDITMMATASADWSGYAYGIYGNMYGSQRLADNFGGKAEEMGIMRRSLDDVSTTYISYAALTADTVPCSTAGDSYYSCGTTDPANAYTTSCTDITLCARDTS</sequence>
<evidence type="ECO:0000256" key="5">
    <source>
        <dbReference type="SAM" id="SignalP"/>
    </source>
</evidence>
<keyword evidence="4" id="KW-1015">Disulfide bond</keyword>
<dbReference type="Proteomes" id="UP000825935">
    <property type="component" value="Chromosome 27"/>
</dbReference>
<dbReference type="InterPro" id="IPR008801">
    <property type="entry name" value="RALF"/>
</dbReference>
<dbReference type="Pfam" id="PF05498">
    <property type="entry name" value="RALF"/>
    <property type="match status" value="1"/>
</dbReference>
<dbReference type="OrthoDB" id="1613518at2759"/>
<evidence type="ECO:0000256" key="1">
    <source>
        <dbReference type="ARBA" id="ARBA00009178"/>
    </source>
</evidence>
<evidence type="ECO:0000256" key="3">
    <source>
        <dbReference type="ARBA" id="ARBA00022729"/>
    </source>
</evidence>
<protein>
    <submittedName>
        <fullName evidence="6">Uncharacterized protein</fullName>
    </submittedName>
</protein>
<keyword evidence="3 5" id="KW-0732">Signal</keyword>
<accession>A0A8T2RHK5</accession>
<organism evidence="6 7">
    <name type="scientific">Ceratopteris richardii</name>
    <name type="common">Triangle waterfern</name>
    <dbReference type="NCBI Taxonomy" id="49495"/>
    <lineage>
        <taxon>Eukaryota</taxon>
        <taxon>Viridiplantae</taxon>
        <taxon>Streptophyta</taxon>
        <taxon>Embryophyta</taxon>
        <taxon>Tracheophyta</taxon>
        <taxon>Polypodiopsida</taxon>
        <taxon>Polypodiidae</taxon>
        <taxon>Polypodiales</taxon>
        <taxon>Pteridineae</taxon>
        <taxon>Pteridaceae</taxon>
        <taxon>Parkerioideae</taxon>
        <taxon>Ceratopteris</taxon>
    </lineage>
</organism>
<proteinExistence type="inferred from homology"/>